<evidence type="ECO:0000256" key="3">
    <source>
        <dbReference type="ARBA" id="ARBA00022771"/>
    </source>
</evidence>
<dbReference type="Gene3D" id="3.30.40.10">
    <property type="entry name" value="Zinc/RING finger domain, C3HC4 (zinc finger)"/>
    <property type="match status" value="2"/>
</dbReference>
<dbReference type="Pfam" id="PF00628">
    <property type="entry name" value="PHD"/>
    <property type="match status" value="1"/>
</dbReference>
<dbReference type="Pfam" id="PF08429">
    <property type="entry name" value="PLU-1"/>
    <property type="match status" value="1"/>
</dbReference>
<dbReference type="InterPro" id="IPR019787">
    <property type="entry name" value="Znf_PHD-finger"/>
</dbReference>
<protein>
    <recommendedName>
        <fullName evidence="7">Zinc finger PHD-type domain-containing protein</fullName>
    </recommendedName>
</protein>
<keyword evidence="4" id="KW-0862">Zinc</keyword>
<dbReference type="PANTHER" id="PTHR46174:SF1">
    <property type="entry name" value="CXXC-TYPE ZINC FINGER PROTEIN 1"/>
    <property type="match status" value="1"/>
</dbReference>
<evidence type="ECO:0000256" key="2">
    <source>
        <dbReference type="ARBA" id="ARBA00022723"/>
    </source>
</evidence>
<dbReference type="InterPro" id="IPR013637">
    <property type="entry name" value="Lys_sp_deMease-like_dom"/>
</dbReference>
<feature type="region of interest" description="Disordered" evidence="6">
    <location>
        <begin position="764"/>
        <end position="798"/>
    </location>
</feature>
<evidence type="ECO:0000256" key="1">
    <source>
        <dbReference type="ARBA" id="ARBA00004123"/>
    </source>
</evidence>
<sequence>MREDQHNAVDELEYIFCEGLSLKIQVEELPLVEIELKKANCREKALKACDSKMSLEFIQQLLKEATILQIEGEKQFLKLSSVLAVAFPWEDSAREILSHKAPISDFEDMIRASENIFAILPSLEKVKDALSEANSWLMNTKPYLVSSTCASNSSRKVEDLQMLVSQSKLLKLSLEESRMIEVVLKNCKAWEYKACSLLDDAQSLFELDNIVHGISSGLMSKVEDLIVGIQSTITSGIVLGFDFNEITKLQASCSTLQWCRRALSFCNHSPSLEDVLEVAEGLSHSHVSSALLKVLVDGVEWLRRALEGIYGPHNSRKCKLTDVEDILTDYKTINMTFAAVNYQLEEAIRKHKLWQEQVHKVFGLSPRERSWSSLLELKEHGDTTAFSCSELDLILSEVEKVENWKKNCMDSIGTLVYNENSLLDALQKIEQTLDRSLFIHGTLQGQKAKNLCICCFTDSKDQGFLTCCTCMDCYHWRCIGLTTRDIGFENYKCPYCEILMGESRCENGDGLLRFEKKHVELKVFTELLSEAEHFCLWIDERDVLNQVVEKALACKCYLRAIVNLALANVEEDISTVSEKLTIAIKACEVAGVCDKQDNSDLELALAKNLWKIRAKRLLNDVRKPTIQQVQKHLKQGLALEISPEDHYMLKLTNVNHVSLQWAELAKKVANDSGELALHKVFELVEEGENLLVDVDEELRILRARCMLYCICRKPFDPIRMIACVHCSEWYHFDCMKLPSTRDVYICPACNPCPEVLPTNHERLSSGKFEEPKTPSPRHTNPRKKRSYKMYERGNEDRDNSNYGYSSGIEFVRWQNRKPFRRATKKRVELRSLSPFLCTQQQQQQQLP</sequence>
<dbReference type="GO" id="GO:0008270">
    <property type="term" value="F:zinc ion binding"/>
    <property type="evidence" value="ECO:0007669"/>
    <property type="project" value="UniProtKB-KW"/>
</dbReference>
<evidence type="ECO:0000256" key="5">
    <source>
        <dbReference type="ARBA" id="ARBA00023242"/>
    </source>
</evidence>
<keyword evidence="9" id="KW-1185">Reference proteome</keyword>
<dbReference type="GO" id="GO:0045893">
    <property type="term" value="P:positive regulation of DNA-templated transcription"/>
    <property type="evidence" value="ECO:0007669"/>
    <property type="project" value="TreeGrafter"/>
</dbReference>
<proteinExistence type="predicted"/>
<dbReference type="InterPro" id="IPR019786">
    <property type="entry name" value="Zinc_finger_PHD-type_CS"/>
</dbReference>
<evidence type="ECO:0000313" key="8">
    <source>
        <dbReference type="EMBL" id="CAL0331986.1"/>
    </source>
</evidence>
<dbReference type="EMBL" id="CAXHTB010000023">
    <property type="protein sequence ID" value="CAL0331986.1"/>
    <property type="molecule type" value="Genomic_DNA"/>
</dbReference>
<dbReference type="InterPro" id="IPR011011">
    <property type="entry name" value="Znf_FYVE_PHD"/>
</dbReference>
<feature type="compositionally biased region" description="Basic and acidic residues" evidence="6">
    <location>
        <begin position="788"/>
        <end position="798"/>
    </location>
</feature>
<feature type="domain" description="Zinc finger PHD-type" evidence="7">
    <location>
        <begin position="708"/>
        <end position="750"/>
    </location>
</feature>
<evidence type="ECO:0000313" key="9">
    <source>
        <dbReference type="Proteomes" id="UP001497480"/>
    </source>
</evidence>
<dbReference type="GO" id="GO:0048188">
    <property type="term" value="C:Set1C/COMPASS complex"/>
    <property type="evidence" value="ECO:0007669"/>
    <property type="project" value="InterPro"/>
</dbReference>
<dbReference type="PANTHER" id="PTHR46174">
    <property type="entry name" value="CXXC-TYPE ZINC FINGER PROTEIN 1"/>
    <property type="match status" value="1"/>
</dbReference>
<dbReference type="InterPro" id="IPR013083">
    <property type="entry name" value="Znf_RING/FYVE/PHD"/>
</dbReference>
<feature type="domain" description="Zinc finger PHD-type" evidence="7">
    <location>
        <begin position="453"/>
        <end position="497"/>
    </location>
</feature>
<organism evidence="8 9">
    <name type="scientific">Lupinus luteus</name>
    <name type="common">European yellow lupine</name>
    <dbReference type="NCBI Taxonomy" id="3873"/>
    <lineage>
        <taxon>Eukaryota</taxon>
        <taxon>Viridiplantae</taxon>
        <taxon>Streptophyta</taxon>
        <taxon>Embryophyta</taxon>
        <taxon>Tracheophyta</taxon>
        <taxon>Spermatophyta</taxon>
        <taxon>Magnoliopsida</taxon>
        <taxon>eudicotyledons</taxon>
        <taxon>Gunneridae</taxon>
        <taxon>Pentapetalae</taxon>
        <taxon>rosids</taxon>
        <taxon>fabids</taxon>
        <taxon>Fabales</taxon>
        <taxon>Fabaceae</taxon>
        <taxon>Papilionoideae</taxon>
        <taxon>50 kb inversion clade</taxon>
        <taxon>genistoids sensu lato</taxon>
        <taxon>core genistoids</taxon>
        <taxon>Genisteae</taxon>
        <taxon>Lupinus</taxon>
    </lineage>
</organism>
<comment type="subcellular location">
    <subcellularLocation>
        <location evidence="1">Nucleus</location>
    </subcellularLocation>
</comment>
<keyword evidence="2" id="KW-0479">Metal-binding</keyword>
<accession>A0AAV1YD55</accession>
<reference evidence="8 9" key="1">
    <citation type="submission" date="2024-03" db="EMBL/GenBank/DDBJ databases">
        <authorList>
            <person name="Martinez-Hernandez J."/>
        </authorList>
    </citation>
    <scope>NUCLEOTIDE SEQUENCE [LARGE SCALE GENOMIC DNA]</scope>
</reference>
<dbReference type="InterPro" id="IPR001965">
    <property type="entry name" value="Znf_PHD"/>
</dbReference>
<keyword evidence="5" id="KW-0539">Nucleus</keyword>
<dbReference type="AlphaFoldDB" id="A0AAV1YD55"/>
<keyword evidence="3" id="KW-0863">Zinc-finger</keyword>
<evidence type="ECO:0000259" key="7">
    <source>
        <dbReference type="SMART" id="SM00249"/>
    </source>
</evidence>
<dbReference type="PROSITE" id="PS01359">
    <property type="entry name" value="ZF_PHD_1"/>
    <property type="match status" value="1"/>
</dbReference>
<name>A0AAV1YD55_LUPLU</name>
<comment type="caution">
    <text evidence="8">The sequence shown here is derived from an EMBL/GenBank/DDBJ whole genome shotgun (WGS) entry which is preliminary data.</text>
</comment>
<dbReference type="InterPro" id="IPR037869">
    <property type="entry name" value="Spp1/CFP1"/>
</dbReference>
<evidence type="ECO:0000256" key="6">
    <source>
        <dbReference type="SAM" id="MobiDB-lite"/>
    </source>
</evidence>
<dbReference type="SUPFAM" id="SSF57903">
    <property type="entry name" value="FYVE/PHD zinc finger"/>
    <property type="match status" value="2"/>
</dbReference>
<evidence type="ECO:0000256" key="4">
    <source>
        <dbReference type="ARBA" id="ARBA00022833"/>
    </source>
</evidence>
<dbReference type="Proteomes" id="UP001497480">
    <property type="component" value="Unassembled WGS sequence"/>
</dbReference>
<dbReference type="SMART" id="SM00249">
    <property type="entry name" value="PHD"/>
    <property type="match status" value="2"/>
</dbReference>
<gene>
    <name evidence="8" type="ORF">LLUT_LOCUS33046</name>
</gene>